<gene>
    <name evidence="1" type="ORF">RU92_GL000909</name>
</gene>
<name>A0A2A5SQT1_LACLC</name>
<dbReference type="Proteomes" id="UP000218711">
    <property type="component" value="Unassembled WGS sequence"/>
</dbReference>
<protein>
    <submittedName>
        <fullName evidence="1">Uncharacterized protein</fullName>
    </submittedName>
</protein>
<dbReference type="AlphaFoldDB" id="A0A2A5SQT1"/>
<dbReference type="RefSeq" id="WP_257013589.1">
    <property type="nucleotide sequence ID" value="NZ_JXKC01000012.1"/>
</dbReference>
<reference evidence="1 2" key="1">
    <citation type="submission" date="2014-12" db="EMBL/GenBank/DDBJ databases">
        <title>Draft genome sequences of 10 type strains of Lactococcus.</title>
        <authorList>
            <person name="Sun Z."/>
            <person name="Zhong Z."/>
            <person name="Liu W."/>
            <person name="Zhang W."/>
            <person name="Zhang H."/>
        </authorList>
    </citation>
    <scope>NUCLEOTIDE SEQUENCE [LARGE SCALE GENOMIC DNA]</scope>
    <source>
        <strain evidence="1 2">DSM 21502</strain>
    </source>
</reference>
<evidence type="ECO:0000313" key="1">
    <source>
        <dbReference type="EMBL" id="PCS16739.1"/>
    </source>
</evidence>
<sequence length="201" mass="23360">MIKNIQEVDFKNADDESLIIGHIYYQSSKWLLYSFITSAGIFDGFTLQRILSADKLKTVNSSDYLNTIKKYAKNAKFLNFYDPFGQENLLTDFELSNLTDENICQKFLSFIKEKEVFAKVLLFGNTVNEELDFGNYTEGQILEITDESFTTWDIDTDIVKFDEKYDGQYEDIYIINIATPTLNQMQAVMKQESEDKSNVRK</sequence>
<organism evidence="1 2">
    <name type="scientific">Lactococcus cremoris subsp. tructae</name>
    <dbReference type="NCBI Taxonomy" id="542833"/>
    <lineage>
        <taxon>Bacteria</taxon>
        <taxon>Bacillati</taxon>
        <taxon>Bacillota</taxon>
        <taxon>Bacilli</taxon>
        <taxon>Lactobacillales</taxon>
        <taxon>Streptococcaceae</taxon>
        <taxon>Lactococcus</taxon>
    </lineage>
</organism>
<accession>A0A2A5SQT1</accession>
<evidence type="ECO:0000313" key="2">
    <source>
        <dbReference type="Proteomes" id="UP000218711"/>
    </source>
</evidence>
<comment type="caution">
    <text evidence="1">The sequence shown here is derived from an EMBL/GenBank/DDBJ whole genome shotgun (WGS) entry which is preliminary data.</text>
</comment>
<proteinExistence type="predicted"/>
<dbReference type="EMBL" id="JXKC01000012">
    <property type="protein sequence ID" value="PCS16739.1"/>
    <property type="molecule type" value="Genomic_DNA"/>
</dbReference>